<protein>
    <submittedName>
        <fullName evidence="1">Uncharacterized protein</fullName>
    </submittedName>
</protein>
<comment type="caution">
    <text evidence="1">The sequence shown here is derived from an EMBL/GenBank/DDBJ whole genome shotgun (WGS) entry which is preliminary data.</text>
</comment>
<proteinExistence type="predicted"/>
<dbReference type="Proteomes" id="UP000250321">
    <property type="component" value="Unassembled WGS sequence"/>
</dbReference>
<evidence type="ECO:0000313" key="1">
    <source>
        <dbReference type="EMBL" id="PQQ16976.1"/>
    </source>
</evidence>
<dbReference type="AlphaFoldDB" id="A0A315ART6"/>
<reference evidence="1 2" key="1">
    <citation type="submission" date="2018-02" db="EMBL/GenBank/DDBJ databases">
        <title>Draft genome of wild Prunus yedoensis var. nudiflora.</title>
        <authorList>
            <person name="Baek S."/>
            <person name="Kim J.-H."/>
            <person name="Choi K."/>
            <person name="Kim G.-B."/>
            <person name="Cho A."/>
            <person name="Jang H."/>
            <person name="Shin C.-H."/>
            <person name="Yu H.-J."/>
            <person name="Mun J.-H."/>
        </authorList>
    </citation>
    <scope>NUCLEOTIDE SEQUENCE [LARGE SCALE GENOMIC DNA]</scope>
    <source>
        <strain evidence="2">cv. Jeju island</strain>
        <tissue evidence="1">Leaf</tissue>
    </source>
</reference>
<accession>A0A315ART6</accession>
<organism evidence="1 2">
    <name type="scientific">Prunus yedoensis var. nudiflora</name>
    <dbReference type="NCBI Taxonomy" id="2094558"/>
    <lineage>
        <taxon>Eukaryota</taxon>
        <taxon>Viridiplantae</taxon>
        <taxon>Streptophyta</taxon>
        <taxon>Embryophyta</taxon>
        <taxon>Tracheophyta</taxon>
        <taxon>Spermatophyta</taxon>
        <taxon>Magnoliopsida</taxon>
        <taxon>eudicotyledons</taxon>
        <taxon>Gunneridae</taxon>
        <taxon>Pentapetalae</taxon>
        <taxon>rosids</taxon>
        <taxon>fabids</taxon>
        <taxon>Rosales</taxon>
        <taxon>Rosaceae</taxon>
        <taxon>Amygdaloideae</taxon>
        <taxon>Amygdaleae</taxon>
        <taxon>Prunus</taxon>
    </lineage>
</organism>
<sequence>MLPEQLVDGSFSLQQVRPRGGLTAPTEYLLAIATFTECSRMRTSPLEAKGHFFLPFWLIACGMNDAS</sequence>
<gene>
    <name evidence="1" type="ORF">Pyn_02828</name>
</gene>
<name>A0A315ART6_PRUYE</name>
<dbReference type="EMBL" id="PJQY01000168">
    <property type="protein sequence ID" value="PQQ16976.1"/>
    <property type="molecule type" value="Genomic_DNA"/>
</dbReference>
<keyword evidence="2" id="KW-1185">Reference proteome</keyword>
<evidence type="ECO:0000313" key="2">
    <source>
        <dbReference type="Proteomes" id="UP000250321"/>
    </source>
</evidence>